<organism evidence="1 2">
    <name type="scientific">Cinchona calisaya</name>
    <dbReference type="NCBI Taxonomy" id="153742"/>
    <lineage>
        <taxon>Eukaryota</taxon>
        <taxon>Viridiplantae</taxon>
        <taxon>Streptophyta</taxon>
        <taxon>Embryophyta</taxon>
        <taxon>Tracheophyta</taxon>
        <taxon>Spermatophyta</taxon>
        <taxon>Magnoliopsida</taxon>
        <taxon>eudicotyledons</taxon>
        <taxon>Gunneridae</taxon>
        <taxon>Pentapetalae</taxon>
        <taxon>asterids</taxon>
        <taxon>lamiids</taxon>
        <taxon>Gentianales</taxon>
        <taxon>Rubiaceae</taxon>
        <taxon>Cinchonoideae</taxon>
        <taxon>Cinchoneae</taxon>
        <taxon>Cinchona</taxon>
    </lineage>
</organism>
<gene>
    <name evidence="1" type="ORF">ACH5RR_023554</name>
</gene>
<accession>A0ABD2ZE48</accession>
<evidence type="ECO:0000313" key="1">
    <source>
        <dbReference type="EMBL" id="KAL3516652.1"/>
    </source>
</evidence>
<dbReference type="Proteomes" id="UP001630127">
    <property type="component" value="Unassembled WGS sequence"/>
</dbReference>
<dbReference type="EMBL" id="JBJUIK010000010">
    <property type="protein sequence ID" value="KAL3516652.1"/>
    <property type="molecule type" value="Genomic_DNA"/>
</dbReference>
<comment type="caution">
    <text evidence="1">The sequence shown here is derived from an EMBL/GenBank/DDBJ whole genome shotgun (WGS) entry which is preliminary data.</text>
</comment>
<evidence type="ECO:0000313" key="2">
    <source>
        <dbReference type="Proteomes" id="UP001630127"/>
    </source>
</evidence>
<protein>
    <submittedName>
        <fullName evidence="1">Uncharacterized protein</fullName>
    </submittedName>
</protein>
<dbReference type="AlphaFoldDB" id="A0ABD2ZE48"/>
<name>A0ABD2ZE48_9GENT</name>
<reference evidence="1 2" key="1">
    <citation type="submission" date="2024-11" db="EMBL/GenBank/DDBJ databases">
        <title>A near-complete genome assembly of Cinchona calisaya.</title>
        <authorList>
            <person name="Lian D.C."/>
            <person name="Zhao X.W."/>
            <person name="Wei L."/>
        </authorList>
    </citation>
    <scope>NUCLEOTIDE SEQUENCE [LARGE SCALE GENOMIC DNA]</scope>
    <source>
        <tissue evidence="1">Nenye</tissue>
    </source>
</reference>
<dbReference type="PANTHER" id="PTHR45786">
    <property type="entry name" value="DNA BINDING PROTEIN-LIKE"/>
    <property type="match status" value="1"/>
</dbReference>
<keyword evidence="2" id="KW-1185">Reference proteome</keyword>
<dbReference type="PANTHER" id="PTHR45786:SF75">
    <property type="entry name" value="ATP-DEPENDENT DNA HELICASE"/>
    <property type="match status" value="1"/>
</dbReference>
<proteinExistence type="predicted"/>
<sequence>MIKAIIEHPVEVCNYKRNLSGFESTLSVPAISEEAELAKHKAINGVLKTQKLKEVESQFSTYEQEAKSFRKFIRIYNNKFAFTSLGIAYDKTLAQKTKGVYVFKIQGQVYHFINELIAHEGKASFLQLYFRDTEHEVENRSATLDKFVESIIVKLMEALQQNPYACFFQNLRRRTGTSGEVVGISASISEGIRSTPSKDLPNLDLQI</sequence>